<reference evidence="1 2" key="1">
    <citation type="submission" date="2014-09" db="EMBL/GenBank/DDBJ databases">
        <title>Isolation and characterization of Aurantimonas altamirensis ON-56566 from clinical sample following a dog bite.</title>
        <authorList>
            <person name="Eshaghi A."/>
            <person name="Li A."/>
            <person name="Shahinas D."/>
            <person name="Bahn P."/>
            <person name="Kus J.V."/>
            <person name="Patel S.N."/>
        </authorList>
    </citation>
    <scope>NUCLEOTIDE SEQUENCE [LARGE SCALE GENOMIC DNA]</scope>
    <source>
        <strain evidence="1 2">ON-56566</strain>
    </source>
</reference>
<dbReference type="AlphaFoldDB" id="A0A0B1QBE2"/>
<accession>A0A0B1QBE2</accession>
<dbReference type="EMBL" id="JRFJ01000001">
    <property type="protein sequence ID" value="KHJ56262.1"/>
    <property type="molecule type" value="Genomic_DNA"/>
</dbReference>
<comment type="caution">
    <text evidence="1">The sequence shown here is derived from an EMBL/GenBank/DDBJ whole genome shotgun (WGS) entry which is preliminary data.</text>
</comment>
<evidence type="ECO:0000313" key="1">
    <source>
        <dbReference type="EMBL" id="KHJ56262.1"/>
    </source>
</evidence>
<name>A0A0B1QBE2_9HYPH</name>
<proteinExistence type="predicted"/>
<dbReference type="RefSeq" id="WP_039189820.1">
    <property type="nucleotide sequence ID" value="NZ_JAQRFV010000016.1"/>
</dbReference>
<protein>
    <submittedName>
        <fullName evidence="1">Uncharacterized protein</fullName>
    </submittedName>
</protein>
<sequence length="76" mass="8826">MIRRLTPKVDIRNVDGRYNLRWGIYFLDGLTFEESEIALDQINARTFDPSRWKGCRSRISFTREEKPARGLGGHAA</sequence>
<dbReference type="Proteomes" id="UP000030826">
    <property type="component" value="Unassembled WGS sequence"/>
</dbReference>
<dbReference type="STRING" id="370622.LA66_06710"/>
<dbReference type="OrthoDB" id="7907392at2"/>
<evidence type="ECO:0000313" key="2">
    <source>
        <dbReference type="Proteomes" id="UP000030826"/>
    </source>
</evidence>
<organism evidence="1 2">
    <name type="scientific">Aureimonas altamirensis</name>
    <dbReference type="NCBI Taxonomy" id="370622"/>
    <lineage>
        <taxon>Bacteria</taxon>
        <taxon>Pseudomonadati</taxon>
        <taxon>Pseudomonadota</taxon>
        <taxon>Alphaproteobacteria</taxon>
        <taxon>Hyphomicrobiales</taxon>
        <taxon>Aurantimonadaceae</taxon>
        <taxon>Aureimonas</taxon>
    </lineage>
</organism>
<gene>
    <name evidence="1" type="ORF">LA66_06710</name>
</gene>